<name>I0WUW2_RHOOP</name>
<feature type="region of interest" description="Disordered" evidence="1">
    <location>
        <begin position="145"/>
        <end position="185"/>
    </location>
</feature>
<dbReference type="Pfam" id="PF14226">
    <property type="entry name" value="DIOX_N"/>
    <property type="match status" value="1"/>
</dbReference>
<gene>
    <name evidence="3" type="ORF">W59_08174</name>
</gene>
<dbReference type="RefSeq" id="WP_007296779.1">
    <property type="nucleotide sequence ID" value="NZ_AJJH01000039.1"/>
</dbReference>
<dbReference type="SUPFAM" id="SSF51197">
    <property type="entry name" value="Clavaminate synthase-like"/>
    <property type="match status" value="1"/>
</dbReference>
<evidence type="ECO:0000256" key="1">
    <source>
        <dbReference type="SAM" id="MobiDB-lite"/>
    </source>
</evidence>
<comment type="caution">
    <text evidence="3">The sequence shown here is derived from an EMBL/GenBank/DDBJ whole genome shotgun (WGS) entry which is preliminary data.</text>
</comment>
<dbReference type="AlphaFoldDB" id="I0WUW2"/>
<feature type="compositionally biased region" description="Basic and acidic residues" evidence="1">
    <location>
        <begin position="175"/>
        <end position="185"/>
    </location>
</feature>
<dbReference type="InterPro" id="IPR026992">
    <property type="entry name" value="DIOX_N"/>
</dbReference>
<sequence>MPTSPFTAPTVDITPYLAEGARAHNSAECARVAAELDTACREVGFVQIVGHRIPGATVDRLASALDPASESLSMSLESDERLLRSLRRGSRDHDAVIEPLPGLSSTGRRDIRRSRSRRTSRQGRRLEAGVKPTAALREAARVLSTRWQHQSVGRPPAGDRIEFDAGAGPGGEGTTRLEERVRKDR</sequence>
<dbReference type="InterPro" id="IPR027443">
    <property type="entry name" value="IPNS-like_sf"/>
</dbReference>
<protein>
    <submittedName>
        <fullName evidence="3">Isopenicillin N synthase</fullName>
    </submittedName>
</protein>
<dbReference type="Gene3D" id="2.60.120.330">
    <property type="entry name" value="B-lactam Antibiotic, Isopenicillin N Synthase, Chain"/>
    <property type="match status" value="1"/>
</dbReference>
<dbReference type="EMBL" id="AJJH01000039">
    <property type="protein sequence ID" value="EID80178.1"/>
    <property type="molecule type" value="Genomic_DNA"/>
</dbReference>
<accession>I0WUW2</accession>
<evidence type="ECO:0000259" key="2">
    <source>
        <dbReference type="Pfam" id="PF14226"/>
    </source>
</evidence>
<dbReference type="PATRIC" id="fig|1165867.3.peg.1651"/>
<feature type="region of interest" description="Disordered" evidence="1">
    <location>
        <begin position="87"/>
        <end position="131"/>
    </location>
</feature>
<reference evidence="3 4" key="1">
    <citation type="journal article" date="2012" name="J. Bacteriol.">
        <title>Draft genome sequence of the nitrophenol-degrading actinomycete Rhodococcus imtechensis RKJ300.</title>
        <authorList>
            <person name="Vikram S."/>
            <person name="Kumar S."/>
            <person name="Subramanian S."/>
            <person name="Raghava G.P."/>
        </authorList>
    </citation>
    <scope>NUCLEOTIDE SEQUENCE [LARGE SCALE GENOMIC DNA]</scope>
    <source>
        <strain evidence="3 4">RKJ300</strain>
    </source>
</reference>
<feature type="domain" description="Non-haem dioxygenase N-terminal" evidence="2">
    <location>
        <begin position="9"/>
        <end position="64"/>
    </location>
</feature>
<feature type="compositionally biased region" description="Basic residues" evidence="1">
    <location>
        <begin position="110"/>
        <end position="123"/>
    </location>
</feature>
<feature type="compositionally biased region" description="Basic and acidic residues" evidence="1">
    <location>
        <begin position="87"/>
        <end position="96"/>
    </location>
</feature>
<dbReference type="Proteomes" id="UP000006447">
    <property type="component" value="Unassembled WGS sequence"/>
</dbReference>
<organism evidence="3 4">
    <name type="scientific">Rhodococcus opacus RKJ300 = JCM 13270</name>
    <dbReference type="NCBI Taxonomy" id="1165867"/>
    <lineage>
        <taxon>Bacteria</taxon>
        <taxon>Bacillati</taxon>
        <taxon>Actinomycetota</taxon>
        <taxon>Actinomycetes</taxon>
        <taxon>Mycobacteriales</taxon>
        <taxon>Nocardiaceae</taxon>
        <taxon>Rhodococcus</taxon>
    </lineage>
</organism>
<proteinExistence type="predicted"/>
<evidence type="ECO:0000313" key="4">
    <source>
        <dbReference type="Proteomes" id="UP000006447"/>
    </source>
</evidence>
<evidence type="ECO:0000313" key="3">
    <source>
        <dbReference type="EMBL" id="EID80178.1"/>
    </source>
</evidence>